<dbReference type="SUPFAM" id="SSF55486">
    <property type="entry name" value="Metalloproteases ('zincins'), catalytic domain"/>
    <property type="match status" value="1"/>
</dbReference>
<dbReference type="GO" id="GO:0006508">
    <property type="term" value="P:proteolysis"/>
    <property type="evidence" value="ECO:0007669"/>
    <property type="project" value="UniProtKB-KW"/>
</dbReference>
<dbReference type="Gene3D" id="1.20.140.70">
    <property type="entry name" value="Oligopeptidase f, N-terminal domain"/>
    <property type="match status" value="1"/>
</dbReference>
<keyword evidence="3 6" id="KW-0378">Hydrolase</keyword>
<dbReference type="EMBL" id="CP026118">
    <property type="protein sequence ID" value="QAS51378.1"/>
    <property type="molecule type" value="Genomic_DNA"/>
</dbReference>
<feature type="domain" description="Oligopeptidase F N-terminal" evidence="8">
    <location>
        <begin position="116"/>
        <end position="181"/>
    </location>
</feature>
<evidence type="ECO:0000313" key="9">
    <source>
        <dbReference type="EMBL" id="QAS51378.1"/>
    </source>
</evidence>
<dbReference type="Pfam" id="PF08439">
    <property type="entry name" value="Peptidase_M3_N"/>
    <property type="match status" value="1"/>
</dbReference>
<evidence type="ECO:0000256" key="1">
    <source>
        <dbReference type="ARBA" id="ARBA00022670"/>
    </source>
</evidence>
<dbReference type="InterPro" id="IPR042088">
    <property type="entry name" value="OligoPept_F_C"/>
</dbReference>
<dbReference type="RefSeq" id="WP_128523122.1">
    <property type="nucleotide sequence ID" value="NZ_CP026118.1"/>
</dbReference>
<dbReference type="KEGG" id="hli:HLI_03675"/>
<dbReference type="PANTHER" id="PTHR34217:SF1">
    <property type="entry name" value="CARBOXYPEPTIDASE 1"/>
    <property type="match status" value="1"/>
</dbReference>
<dbReference type="InterPro" id="IPR001567">
    <property type="entry name" value="Pept_M3A_M3B_dom"/>
</dbReference>
<keyword evidence="2 6" id="KW-0479">Metal-binding</keyword>
<dbReference type="InterPro" id="IPR001333">
    <property type="entry name" value="Peptidase_M32_Taq"/>
</dbReference>
<comment type="similarity">
    <text evidence="6">Belongs to the peptidase M3 family.</text>
</comment>
<dbReference type="GO" id="GO:0016301">
    <property type="term" value="F:kinase activity"/>
    <property type="evidence" value="ECO:0007669"/>
    <property type="project" value="UniProtKB-KW"/>
</dbReference>
<evidence type="ECO:0000256" key="5">
    <source>
        <dbReference type="ARBA" id="ARBA00023049"/>
    </source>
</evidence>
<comment type="cofactor">
    <cofactor evidence="6">
        <name>Zn(2+)</name>
        <dbReference type="ChEBI" id="CHEBI:29105"/>
    </cofactor>
    <text evidence="6">Binds 1 zinc ion.</text>
</comment>
<dbReference type="CDD" id="cd09607">
    <property type="entry name" value="M3B_PepF"/>
    <property type="match status" value="1"/>
</dbReference>
<dbReference type="InterPro" id="IPR013647">
    <property type="entry name" value="OligopepF_N_dom"/>
</dbReference>
<gene>
    <name evidence="9" type="ORF">HLI_03675</name>
</gene>
<dbReference type="InterPro" id="IPR011977">
    <property type="entry name" value="Pept_M3B_clade3"/>
</dbReference>
<keyword evidence="1 6" id="KW-0645">Protease</keyword>
<dbReference type="Proteomes" id="UP000287756">
    <property type="component" value="Chromosome"/>
</dbReference>
<dbReference type="InterPro" id="IPR034006">
    <property type="entry name" value="M3B_PepF_2"/>
</dbReference>
<dbReference type="GO" id="GO:0046872">
    <property type="term" value="F:metal ion binding"/>
    <property type="evidence" value="ECO:0007669"/>
    <property type="project" value="UniProtKB-UniRule"/>
</dbReference>
<evidence type="ECO:0000256" key="6">
    <source>
        <dbReference type="RuleBase" id="RU003435"/>
    </source>
</evidence>
<reference evidence="9 10" key="1">
    <citation type="submission" date="2018-01" db="EMBL/GenBank/DDBJ databases">
        <title>The whole genome sequencing and assembly of Halobacillus litoralis ERB031 strain.</title>
        <authorList>
            <person name="Lee S.-J."/>
            <person name="Park M.-K."/>
            <person name="Kim J.-Y."/>
            <person name="Lee Y.-J."/>
            <person name="Yi H."/>
            <person name="Bahn Y.-S."/>
            <person name="Kim J.F."/>
            <person name="Lee D.-W."/>
        </authorList>
    </citation>
    <scope>NUCLEOTIDE SEQUENCE [LARGE SCALE GENOMIC DNA]</scope>
    <source>
        <strain evidence="9 10">ERB 031</strain>
    </source>
</reference>
<keyword evidence="9" id="KW-0808">Transferase</keyword>
<protein>
    <submittedName>
        <fullName evidence="9">Pantothenate kinase</fullName>
    </submittedName>
</protein>
<name>A0A410M9N1_9BACI</name>
<keyword evidence="4 6" id="KW-0862">Zinc</keyword>
<dbReference type="OrthoDB" id="9769691at2"/>
<dbReference type="AlphaFoldDB" id="A0A410M9N1"/>
<dbReference type="PANTHER" id="PTHR34217">
    <property type="entry name" value="METAL-DEPENDENT CARBOXYPEPTIDASE"/>
    <property type="match status" value="1"/>
</dbReference>
<keyword evidence="5 6" id="KW-0482">Metalloprotease</keyword>
<feature type="domain" description="Peptidase M3A/M3B catalytic" evidence="7">
    <location>
        <begin position="202"/>
        <end position="578"/>
    </location>
</feature>
<sequence length="601" mass="69050">MRGQKFAATWDLADIFAAGAPQGNIHTKFEDISTEVDHLQRQVELIEQTDKINPSEWKAAIESIESIQTGLAQMNSYCTCIRAADTSDKTGDYWKERTTEISVRFDPLVHKVQLSLAEIDEGTWDQLVTNELTEYSFILEEWRREAIKRLSEKEEEMISTFLEDGYHGWGDLYHSIVGDIKLNFRMGGKKEKLSVVQIRNLRSHSDQEVRRSSYHLLQETWKDQSGTLSLILNRITGMKLKLNDKRDIDDPLEESFIHNRMNRKTLQAMWSVVNSNKQPLVECLNHKAKILGTSTLQAHDFWAPVNNEIETMSYQDGVDFILEHFSKFGTELESFARNAFLQKWVDAEDRPDKSAHAFCAGFPLSGESRISMTYGGHITDTLVLAHELGHAFHNHAMGPVPPLNRNYPMCIAETASTYAEMIVLNAAMKKAESEEQKLFLLDEKLKRSVMNFMEIHTRFLFEYKLNETRKKGLVSAKQLKEMMKAALDEGYGGSIAGLSPYAWASTPHFYMTKTPFYNFPYTFGYLFETAIYAKGEAEGGDFERDYIALLEDSGRMTVEDLAKKHLGEDLTKEDFWMKGMEHCMRDVDEFIRISESVHHLR</sequence>
<evidence type="ECO:0000259" key="7">
    <source>
        <dbReference type="Pfam" id="PF01432"/>
    </source>
</evidence>
<dbReference type="GO" id="GO:0004222">
    <property type="term" value="F:metalloendopeptidase activity"/>
    <property type="evidence" value="ECO:0007669"/>
    <property type="project" value="InterPro"/>
</dbReference>
<dbReference type="Pfam" id="PF01432">
    <property type="entry name" value="Peptidase_M3"/>
    <property type="match status" value="1"/>
</dbReference>
<evidence type="ECO:0000313" key="10">
    <source>
        <dbReference type="Proteomes" id="UP000287756"/>
    </source>
</evidence>
<evidence type="ECO:0000256" key="4">
    <source>
        <dbReference type="ARBA" id="ARBA00022833"/>
    </source>
</evidence>
<dbReference type="NCBIfam" id="TIGR02290">
    <property type="entry name" value="M3_fam_3"/>
    <property type="match status" value="1"/>
</dbReference>
<keyword evidence="9" id="KW-0418">Kinase</keyword>
<dbReference type="GO" id="GO:0004181">
    <property type="term" value="F:metallocarboxypeptidase activity"/>
    <property type="evidence" value="ECO:0007669"/>
    <property type="project" value="InterPro"/>
</dbReference>
<proteinExistence type="inferred from homology"/>
<organism evidence="9 10">
    <name type="scientific">Halobacillus litoralis</name>
    <dbReference type="NCBI Taxonomy" id="45668"/>
    <lineage>
        <taxon>Bacteria</taxon>
        <taxon>Bacillati</taxon>
        <taxon>Bacillota</taxon>
        <taxon>Bacilli</taxon>
        <taxon>Bacillales</taxon>
        <taxon>Bacillaceae</taxon>
        <taxon>Halobacillus</taxon>
    </lineage>
</organism>
<evidence type="ECO:0000256" key="3">
    <source>
        <dbReference type="ARBA" id="ARBA00022801"/>
    </source>
</evidence>
<accession>A0A410M9N1</accession>
<dbReference type="Gene3D" id="1.10.1370.20">
    <property type="entry name" value="Oligoendopeptidase f, C-terminal domain"/>
    <property type="match status" value="1"/>
</dbReference>
<evidence type="ECO:0000259" key="8">
    <source>
        <dbReference type="Pfam" id="PF08439"/>
    </source>
</evidence>
<evidence type="ECO:0000256" key="2">
    <source>
        <dbReference type="ARBA" id="ARBA00022723"/>
    </source>
</evidence>